<evidence type="ECO:0000256" key="1">
    <source>
        <dbReference type="SAM" id="MobiDB-lite"/>
    </source>
</evidence>
<name>A0A6P2D504_9BACT</name>
<proteinExistence type="predicted"/>
<dbReference type="RefSeq" id="WP_162669614.1">
    <property type="nucleotide sequence ID" value="NZ_LR593886.1"/>
</dbReference>
<evidence type="ECO:0000313" key="2">
    <source>
        <dbReference type="EMBL" id="VTR95164.1"/>
    </source>
</evidence>
<dbReference type="KEGG" id="gms:SOIL9_25500"/>
<protein>
    <submittedName>
        <fullName evidence="2">Uncharacterized protein</fullName>
    </submittedName>
</protein>
<keyword evidence="3" id="KW-1185">Reference proteome</keyword>
<reference evidence="2 3" key="1">
    <citation type="submission" date="2019-05" db="EMBL/GenBank/DDBJ databases">
        <authorList>
            <consortium name="Science for Life Laboratories"/>
        </authorList>
    </citation>
    <scope>NUCLEOTIDE SEQUENCE [LARGE SCALE GENOMIC DNA]</scope>
    <source>
        <strain evidence="2">Soil9</strain>
    </source>
</reference>
<evidence type="ECO:0000313" key="3">
    <source>
        <dbReference type="Proteomes" id="UP000464178"/>
    </source>
</evidence>
<feature type="compositionally biased region" description="Polar residues" evidence="1">
    <location>
        <begin position="45"/>
        <end position="57"/>
    </location>
</feature>
<gene>
    <name evidence="2" type="ORF">SOIL9_25500</name>
</gene>
<dbReference type="AlphaFoldDB" id="A0A6P2D504"/>
<dbReference type="Proteomes" id="UP000464178">
    <property type="component" value="Chromosome"/>
</dbReference>
<dbReference type="EMBL" id="LR593886">
    <property type="protein sequence ID" value="VTR95164.1"/>
    <property type="molecule type" value="Genomic_DNA"/>
</dbReference>
<feature type="region of interest" description="Disordered" evidence="1">
    <location>
        <begin position="45"/>
        <end position="74"/>
    </location>
</feature>
<sequence length="74" mass="7582">MIPSVLPHSIDPADGTPEERARTVAALLAAGLLRLRGASMCLGTASTPEPQELSESLPNELALSKQKSATVSAG</sequence>
<organism evidence="2 3">
    <name type="scientific">Gemmata massiliana</name>
    <dbReference type="NCBI Taxonomy" id="1210884"/>
    <lineage>
        <taxon>Bacteria</taxon>
        <taxon>Pseudomonadati</taxon>
        <taxon>Planctomycetota</taxon>
        <taxon>Planctomycetia</taxon>
        <taxon>Gemmatales</taxon>
        <taxon>Gemmataceae</taxon>
        <taxon>Gemmata</taxon>
    </lineage>
</organism>
<accession>A0A6P2D504</accession>
<feature type="compositionally biased region" description="Polar residues" evidence="1">
    <location>
        <begin position="65"/>
        <end position="74"/>
    </location>
</feature>